<dbReference type="PANTHER" id="PTHR30466:SF1">
    <property type="entry name" value="FMN REDUCTASE (NADH) RUTF"/>
    <property type="match status" value="1"/>
</dbReference>
<sequence>MVAALHPDLFRTLLGRHAAGVVIVTAAVAGRGRAGFTATSFTSVSLEPPLVSFCIDHGSSSWPVVGEAEHLGIHFLARTDHHIARAFAARGADRFSNARWQAGPHGVPVLSDPDTVLVCRTEQRVTAGDHVIVLAEPLVALCRGERGTPLIYHMGRYLSADPTAQRGWSPPSTPPDGTALLEGRHVAERPFGEGAG</sequence>
<dbReference type="PANTHER" id="PTHR30466">
    <property type="entry name" value="FLAVIN REDUCTASE"/>
    <property type="match status" value="1"/>
</dbReference>
<dbReference type="RefSeq" id="WP_344873115.1">
    <property type="nucleotide sequence ID" value="NZ_BAAAZP010000010.1"/>
</dbReference>
<gene>
    <name evidence="4" type="ORF">GCM10022224_008320</name>
</gene>
<name>A0ABP7B3W4_9ACTN</name>
<feature type="compositionally biased region" description="Basic and acidic residues" evidence="2">
    <location>
        <begin position="182"/>
        <end position="196"/>
    </location>
</feature>
<dbReference type="InterPro" id="IPR050268">
    <property type="entry name" value="NADH-dep_flavin_reductase"/>
</dbReference>
<evidence type="ECO:0000313" key="5">
    <source>
        <dbReference type="Proteomes" id="UP001500902"/>
    </source>
</evidence>
<dbReference type="Pfam" id="PF01613">
    <property type="entry name" value="Flavin_Reduct"/>
    <property type="match status" value="1"/>
</dbReference>
<feature type="region of interest" description="Disordered" evidence="2">
    <location>
        <begin position="163"/>
        <end position="196"/>
    </location>
</feature>
<evidence type="ECO:0000256" key="2">
    <source>
        <dbReference type="SAM" id="MobiDB-lite"/>
    </source>
</evidence>
<dbReference type="Proteomes" id="UP001500902">
    <property type="component" value="Unassembled WGS sequence"/>
</dbReference>
<protein>
    <submittedName>
        <fullName evidence="4">Flavin reductase family protein</fullName>
    </submittedName>
</protein>
<keyword evidence="1" id="KW-0560">Oxidoreductase</keyword>
<evidence type="ECO:0000259" key="3">
    <source>
        <dbReference type="SMART" id="SM00903"/>
    </source>
</evidence>
<dbReference type="SMART" id="SM00903">
    <property type="entry name" value="Flavin_Reduct"/>
    <property type="match status" value="1"/>
</dbReference>
<dbReference type="SUPFAM" id="SSF50475">
    <property type="entry name" value="FMN-binding split barrel"/>
    <property type="match status" value="1"/>
</dbReference>
<feature type="domain" description="Flavin reductase like" evidence="3">
    <location>
        <begin position="14"/>
        <end position="159"/>
    </location>
</feature>
<evidence type="ECO:0000313" key="4">
    <source>
        <dbReference type="EMBL" id="GAA3647874.1"/>
    </source>
</evidence>
<accession>A0ABP7B3W4</accession>
<proteinExistence type="predicted"/>
<reference evidence="5" key="1">
    <citation type="journal article" date="2019" name="Int. J. Syst. Evol. Microbiol.">
        <title>The Global Catalogue of Microorganisms (GCM) 10K type strain sequencing project: providing services to taxonomists for standard genome sequencing and annotation.</title>
        <authorList>
            <consortium name="The Broad Institute Genomics Platform"/>
            <consortium name="The Broad Institute Genome Sequencing Center for Infectious Disease"/>
            <person name="Wu L."/>
            <person name="Ma J."/>
        </authorList>
    </citation>
    <scope>NUCLEOTIDE SEQUENCE [LARGE SCALE GENOMIC DNA]</scope>
    <source>
        <strain evidence="5">JCM 16904</strain>
    </source>
</reference>
<evidence type="ECO:0000256" key="1">
    <source>
        <dbReference type="ARBA" id="ARBA00023002"/>
    </source>
</evidence>
<dbReference type="InterPro" id="IPR012349">
    <property type="entry name" value="Split_barrel_FMN-bd"/>
</dbReference>
<dbReference type="InterPro" id="IPR002563">
    <property type="entry name" value="Flavin_Rdtase-like_dom"/>
</dbReference>
<comment type="caution">
    <text evidence="4">The sequence shown here is derived from an EMBL/GenBank/DDBJ whole genome shotgun (WGS) entry which is preliminary data.</text>
</comment>
<dbReference type="EMBL" id="BAAAZP010000010">
    <property type="protein sequence ID" value="GAA3647874.1"/>
    <property type="molecule type" value="Genomic_DNA"/>
</dbReference>
<organism evidence="4 5">
    <name type="scientific">Nonomuraea antimicrobica</name>
    <dbReference type="NCBI Taxonomy" id="561173"/>
    <lineage>
        <taxon>Bacteria</taxon>
        <taxon>Bacillati</taxon>
        <taxon>Actinomycetota</taxon>
        <taxon>Actinomycetes</taxon>
        <taxon>Streptosporangiales</taxon>
        <taxon>Streptosporangiaceae</taxon>
        <taxon>Nonomuraea</taxon>
    </lineage>
</organism>
<keyword evidence="5" id="KW-1185">Reference proteome</keyword>
<dbReference type="Gene3D" id="2.30.110.10">
    <property type="entry name" value="Electron Transport, Fmn-binding Protein, Chain A"/>
    <property type="match status" value="1"/>
</dbReference>